<protein>
    <submittedName>
        <fullName evidence="1">Uncharacterized protein</fullName>
    </submittedName>
</protein>
<dbReference type="EMBL" id="BMPG01000002">
    <property type="protein sequence ID" value="GGL57860.1"/>
    <property type="molecule type" value="Genomic_DNA"/>
</dbReference>
<evidence type="ECO:0000313" key="1">
    <source>
        <dbReference type="EMBL" id="GGL57860.1"/>
    </source>
</evidence>
<keyword evidence="2" id="KW-1185">Reference proteome</keyword>
<dbReference type="AlphaFoldDB" id="A0A830FIA0"/>
<organism evidence="1 2">
    <name type="scientific">Halocalculus aciditolerans</name>
    <dbReference type="NCBI Taxonomy" id="1383812"/>
    <lineage>
        <taxon>Archaea</taxon>
        <taxon>Methanobacteriati</taxon>
        <taxon>Methanobacteriota</taxon>
        <taxon>Stenosarchaea group</taxon>
        <taxon>Halobacteria</taxon>
        <taxon>Halobacteriales</taxon>
        <taxon>Halobacteriaceae</taxon>
        <taxon>Halocalculus</taxon>
    </lineage>
</organism>
<evidence type="ECO:0000313" key="2">
    <source>
        <dbReference type="Proteomes" id="UP000607197"/>
    </source>
</evidence>
<reference evidence="1" key="1">
    <citation type="journal article" date="2014" name="Int. J. Syst. Evol. Microbiol.">
        <title>Complete genome sequence of Corynebacterium casei LMG S-19264T (=DSM 44701T), isolated from a smear-ripened cheese.</title>
        <authorList>
            <consortium name="US DOE Joint Genome Institute (JGI-PGF)"/>
            <person name="Walter F."/>
            <person name="Albersmeier A."/>
            <person name="Kalinowski J."/>
            <person name="Ruckert C."/>
        </authorList>
    </citation>
    <scope>NUCLEOTIDE SEQUENCE</scope>
    <source>
        <strain evidence="1">JCM 19596</strain>
    </source>
</reference>
<sequence length="78" mass="8515">MLLRTRSTPQVFVSECCGALFLPGHGPDNIVEADVGDHADARRETACRNPKTGRKDIFRGKCPACGERDPQMTEVDGL</sequence>
<proteinExistence type="predicted"/>
<accession>A0A830FIA0</accession>
<dbReference type="Proteomes" id="UP000607197">
    <property type="component" value="Unassembled WGS sequence"/>
</dbReference>
<comment type="caution">
    <text evidence="1">The sequence shown here is derived from an EMBL/GenBank/DDBJ whole genome shotgun (WGS) entry which is preliminary data.</text>
</comment>
<name>A0A830FIA0_9EURY</name>
<gene>
    <name evidence="1" type="ORF">GCM10009039_15050</name>
</gene>
<reference evidence="1" key="2">
    <citation type="submission" date="2020-09" db="EMBL/GenBank/DDBJ databases">
        <authorList>
            <person name="Sun Q."/>
            <person name="Ohkuma M."/>
        </authorList>
    </citation>
    <scope>NUCLEOTIDE SEQUENCE</scope>
    <source>
        <strain evidence="1">JCM 19596</strain>
    </source>
</reference>